<dbReference type="SUPFAM" id="SSF52540">
    <property type="entry name" value="P-loop containing nucleoside triphosphate hydrolases"/>
    <property type="match status" value="1"/>
</dbReference>
<dbReference type="OrthoDB" id="5305673at2759"/>
<dbReference type="Proteomes" id="UP001152300">
    <property type="component" value="Unassembled WGS sequence"/>
</dbReference>
<organism evidence="1 2">
    <name type="scientific">Sclerotinia nivalis</name>
    <dbReference type="NCBI Taxonomy" id="352851"/>
    <lineage>
        <taxon>Eukaryota</taxon>
        <taxon>Fungi</taxon>
        <taxon>Dikarya</taxon>
        <taxon>Ascomycota</taxon>
        <taxon>Pezizomycotina</taxon>
        <taxon>Leotiomycetes</taxon>
        <taxon>Helotiales</taxon>
        <taxon>Sclerotiniaceae</taxon>
        <taxon>Sclerotinia</taxon>
    </lineage>
</organism>
<comment type="caution">
    <text evidence="1">The sequence shown here is derived from an EMBL/GenBank/DDBJ whole genome shotgun (WGS) entry which is preliminary data.</text>
</comment>
<dbReference type="InterPro" id="IPR027417">
    <property type="entry name" value="P-loop_NTPase"/>
</dbReference>
<proteinExistence type="predicted"/>
<sequence length="718" mass="79762">MATDKQSPSILVFGQSRKEGLTFPVLEGSHQKTNEAKIVNGGVDLMQQLLSDLNDKNFNVSVQHLISSSTDKDHSPSILELDSIAELTESISQPNTTDLGFKKYTVQRKLDLKVNKAENVNEEENIKDENVSGAEGINETENSQRKIVVFSDHGLKGDSNTALDMLKDSEVELLIYQMPRPLEKEALKKILNRPEEEENAWLKKLVVVVDADDLRAEGIQISRYFSWEKTMEDFKEHFVKTFGSQSLQSSVHLLVRCGYEGVFYWREKEVDLYLIPSKAEGDLIRSCDGPILGLETAFIAGLTAALAASSLSSSEVLSNEPSTDSIREGVKKAISWSHHFASIGFRKDNEGNIDYPSANDISNSKQRLFTTISVNFKTSASPPASIFATDYSPAEVAHKIVVKGPEEILSIVPTARFGALVTADRVEIECFRATGRVIDEYLHSARIKPLSIGVFGPPGSGKSFGVRQVVQTVAKDFRQPIEELEVNLSQFLEYSDLMVIFHTIRDITLRGKIPIVLFDEFDTSFKGNTLGWLKYFLAPMQDGNFLDNGQVRPLGRGIFIFIGGTSNTFKNFTRDIEAPAQTKDLEAQAQYQQARAAKKPDFVSRLSGYIDIRGPNMNGTADTMYPVRRAILLHALLGKIMRKKGNINIDEGVLRALLEVPKFHHGARSIEIIAQMSSLNGYDKFMAAALPSDDQLSMHVDVGRFKALLESAGGWRAL</sequence>
<dbReference type="AlphaFoldDB" id="A0A9X0DKW5"/>
<evidence type="ECO:0000313" key="1">
    <source>
        <dbReference type="EMBL" id="KAJ8065402.1"/>
    </source>
</evidence>
<evidence type="ECO:0000313" key="2">
    <source>
        <dbReference type="Proteomes" id="UP001152300"/>
    </source>
</evidence>
<dbReference type="EMBL" id="JAPEIS010000006">
    <property type="protein sequence ID" value="KAJ8065402.1"/>
    <property type="molecule type" value="Genomic_DNA"/>
</dbReference>
<gene>
    <name evidence="1" type="ORF">OCU04_006090</name>
</gene>
<reference evidence="1" key="1">
    <citation type="submission" date="2022-11" db="EMBL/GenBank/DDBJ databases">
        <title>Genome Resource of Sclerotinia nivalis Strain SnTB1, a Plant Pathogen Isolated from American Ginseng.</title>
        <authorList>
            <person name="Fan S."/>
        </authorList>
    </citation>
    <scope>NUCLEOTIDE SEQUENCE</scope>
    <source>
        <strain evidence="1">SnTB1</strain>
    </source>
</reference>
<keyword evidence="2" id="KW-1185">Reference proteome</keyword>
<evidence type="ECO:0008006" key="3">
    <source>
        <dbReference type="Google" id="ProtNLM"/>
    </source>
</evidence>
<name>A0A9X0DKW5_9HELO</name>
<protein>
    <recommendedName>
        <fullName evidence="3">ATPase AAA-type core domain-containing protein</fullName>
    </recommendedName>
</protein>
<accession>A0A9X0DKW5</accession>